<accession>A0A3Q8IEI8</accession>
<evidence type="ECO:0000256" key="1">
    <source>
        <dbReference type="ARBA" id="ARBA00022741"/>
    </source>
</evidence>
<dbReference type="FunFam" id="2.60.40.10:FF:003209">
    <property type="entry name" value="MSP_(Major_sperm_protein )_domain_containing_protein_-_putative"/>
    <property type="match status" value="1"/>
</dbReference>
<dbReference type="OrthoDB" id="264603at2759"/>
<dbReference type="GO" id="GO:0005525">
    <property type="term" value="F:GTP binding"/>
    <property type="evidence" value="ECO:0007669"/>
    <property type="project" value="UniProtKB-KW"/>
</dbReference>
<keyword evidence="2" id="KW-0342">GTP-binding</keyword>
<evidence type="ECO:0000259" key="4">
    <source>
        <dbReference type="PROSITE" id="PS50202"/>
    </source>
</evidence>
<dbReference type="EMBL" id="CP029526">
    <property type="protein sequence ID" value="AYU80105.1"/>
    <property type="molecule type" value="Genomic_DNA"/>
</dbReference>
<dbReference type="VEuPathDB" id="TriTrypDB:LdCL_270027700"/>
<evidence type="ECO:0000313" key="5">
    <source>
        <dbReference type="EMBL" id="AYU80105.1"/>
    </source>
</evidence>
<proteinExistence type="predicted"/>
<gene>
    <name evidence="5" type="ORF">LdCL_270027700</name>
    <name evidence="6" type="ORF">LDHU3_27.3120</name>
</gene>
<dbReference type="VEuPathDB" id="TriTrypDB:LDHU3_27.3120"/>
<feature type="compositionally biased region" description="Polar residues" evidence="3">
    <location>
        <begin position="278"/>
        <end position="287"/>
    </location>
</feature>
<dbReference type="PROSITE" id="PS50202">
    <property type="entry name" value="MSP"/>
    <property type="match status" value="1"/>
</dbReference>
<feature type="compositionally biased region" description="Polar residues" evidence="3">
    <location>
        <begin position="205"/>
        <end position="216"/>
    </location>
</feature>
<dbReference type="Proteomes" id="UP000601710">
    <property type="component" value="Chromosome 27"/>
</dbReference>
<reference evidence="5 7" key="1">
    <citation type="journal article" date="2018" name="Sci. Rep.">
        <title>A complete Leishmania donovani reference genome identifies novel genetic variations associated with virulence.</title>
        <authorList>
            <person name="Lypaczewski P."/>
            <person name="Hoshizaki J."/>
            <person name="Zhang W.-W."/>
            <person name="McCall L.-I."/>
            <person name="Torcivia-Rodriguez J."/>
            <person name="Simonyan V."/>
            <person name="Kaur A."/>
            <person name="Dewar K."/>
            <person name="Matlashewski G."/>
        </authorList>
    </citation>
    <scope>NUCLEOTIDE SEQUENCE [LARGE SCALE GENOMIC DNA]</scope>
    <source>
        <strain evidence="5 7">LdCL</strain>
    </source>
</reference>
<dbReference type="AlphaFoldDB" id="A0A3Q8IEI8"/>
<feature type="compositionally biased region" description="Low complexity" evidence="3">
    <location>
        <begin position="258"/>
        <end position="269"/>
    </location>
</feature>
<feature type="domain" description="MSP" evidence="4">
    <location>
        <begin position="1"/>
        <end position="143"/>
    </location>
</feature>
<evidence type="ECO:0000256" key="3">
    <source>
        <dbReference type="SAM" id="MobiDB-lite"/>
    </source>
</evidence>
<feature type="region of interest" description="Disordered" evidence="3">
    <location>
        <begin position="258"/>
        <end position="289"/>
    </location>
</feature>
<dbReference type="InterPro" id="IPR008962">
    <property type="entry name" value="PapD-like_sf"/>
</dbReference>
<dbReference type="EMBL" id="LR812647">
    <property type="protein sequence ID" value="CAC5431334.1"/>
    <property type="molecule type" value="Genomic_DNA"/>
</dbReference>
<dbReference type="InterPro" id="IPR000897">
    <property type="entry name" value="SRP54_GTPase_dom"/>
</dbReference>
<dbReference type="Gene3D" id="2.60.40.10">
    <property type="entry name" value="Immunoglobulins"/>
    <property type="match status" value="1"/>
</dbReference>
<dbReference type="InterPro" id="IPR013783">
    <property type="entry name" value="Ig-like_fold"/>
</dbReference>
<sequence length="337" mass="36517">MPSDTLQIKLSQDSLFFPLPFTNATIDNVVQVKNMLPVVQGDPKANVISFKILSRVQNRYSVHPPVGFIGAGEHATIIFSFNPEHVKMAKNPEERELPTEATKDAIHVDFAVVDAQSVQTALAHWVPGSKETKASREVVADASRFWKQRGQVKKNSPTTMRYKLRCVFATRNNVPDSLVMCMKEEGGCCKPIADGAAPLPRTRPPVTSSTQPQNTAPPEAPPHRYSESQRTTPTTRSPRSDACYTPCATGPPRIFTTGPGAAAAASAPSASPPSSAPTQKSRTSAGSTCGDITLKSIAEQVMNYKLSYRAVGVLLFLTLLCGLRDQSNLLTWLIAKQ</sequence>
<evidence type="ECO:0000313" key="6">
    <source>
        <dbReference type="EMBL" id="CAC5431334.1"/>
    </source>
</evidence>
<dbReference type="GO" id="GO:0006614">
    <property type="term" value="P:SRP-dependent cotranslational protein targeting to membrane"/>
    <property type="evidence" value="ECO:0007669"/>
    <property type="project" value="InterPro"/>
</dbReference>
<dbReference type="InterPro" id="IPR000535">
    <property type="entry name" value="MSP_dom"/>
</dbReference>
<evidence type="ECO:0000256" key="2">
    <source>
        <dbReference type="ARBA" id="ARBA00023134"/>
    </source>
</evidence>
<dbReference type="PROSITE" id="PS00300">
    <property type="entry name" value="SRP54"/>
    <property type="match status" value="1"/>
</dbReference>
<keyword evidence="7" id="KW-1185">Reference proteome</keyword>
<protein>
    <submittedName>
        <fullName evidence="5">MSP (Major sperm protein) domain containing protein, putative</fullName>
    </submittedName>
    <submittedName>
        <fullName evidence="6">MSP_(Major_sperm_protein)_domain_containing_prote in_putative/Pfam:PF00635</fullName>
    </submittedName>
</protein>
<feature type="region of interest" description="Disordered" evidence="3">
    <location>
        <begin position="199"/>
        <end position="245"/>
    </location>
</feature>
<dbReference type="SUPFAM" id="SSF49354">
    <property type="entry name" value="PapD-like"/>
    <property type="match status" value="1"/>
</dbReference>
<keyword evidence="1" id="KW-0547">Nucleotide-binding</keyword>
<name>A0A3Q8IEI8_LEIDO</name>
<reference evidence="6" key="2">
    <citation type="submission" date="2020-06" db="EMBL/GenBank/DDBJ databases">
        <authorList>
            <person name="Camacho E."/>
            <person name="Gonzalez-de la Fuente S."/>
            <person name="Rastrojo A."/>
            <person name="Peiro-Pastor R."/>
            <person name="Solana JC."/>
            <person name="Tabera L."/>
            <person name="Gamarro F."/>
            <person name="Carrasco-Ramiro F."/>
            <person name="Requena JM."/>
            <person name="Aguado B."/>
        </authorList>
    </citation>
    <scope>NUCLEOTIDE SEQUENCE</scope>
</reference>
<dbReference type="VEuPathDB" id="TriTrypDB:LdBPK_272040.1"/>
<evidence type="ECO:0000313" key="7">
    <source>
        <dbReference type="Proteomes" id="UP000274082"/>
    </source>
</evidence>
<dbReference type="Proteomes" id="UP000274082">
    <property type="component" value="Chromosome 27"/>
</dbReference>
<organism evidence="5 7">
    <name type="scientific">Leishmania donovani</name>
    <dbReference type="NCBI Taxonomy" id="5661"/>
    <lineage>
        <taxon>Eukaryota</taxon>
        <taxon>Discoba</taxon>
        <taxon>Euglenozoa</taxon>
        <taxon>Kinetoplastea</taxon>
        <taxon>Metakinetoplastina</taxon>
        <taxon>Trypanosomatida</taxon>
        <taxon>Trypanosomatidae</taxon>
        <taxon>Leishmaniinae</taxon>
        <taxon>Leishmania</taxon>
    </lineage>
</organism>